<keyword evidence="6" id="KW-0145">Chemotaxis</keyword>
<dbReference type="GO" id="GO:0015031">
    <property type="term" value="P:protein transport"/>
    <property type="evidence" value="ECO:0007669"/>
    <property type="project" value="UniProtKB-KW"/>
</dbReference>
<keyword evidence="7" id="KW-1005">Bacterial flagellum biogenesis</keyword>
<dbReference type="NCBIfam" id="TIGR02473">
    <property type="entry name" value="flagell_FliJ"/>
    <property type="match status" value="1"/>
</dbReference>
<dbReference type="Proteomes" id="UP000284416">
    <property type="component" value="Unassembled WGS sequence"/>
</dbReference>
<keyword evidence="11" id="KW-0175">Coiled coil</keyword>
<comment type="similarity">
    <text evidence="2">Belongs to the FliJ family.</text>
</comment>
<name>A0A417YJV8_9BACI</name>
<feature type="coiled-coil region" evidence="11">
    <location>
        <begin position="72"/>
        <end position="106"/>
    </location>
</feature>
<dbReference type="Gene3D" id="1.10.287.1700">
    <property type="match status" value="1"/>
</dbReference>
<evidence type="ECO:0000313" key="13">
    <source>
        <dbReference type="Proteomes" id="UP000284416"/>
    </source>
</evidence>
<dbReference type="AlphaFoldDB" id="A0A417YJV8"/>
<dbReference type="GO" id="GO:0071973">
    <property type="term" value="P:bacterial-type flagellum-dependent cell motility"/>
    <property type="evidence" value="ECO:0007669"/>
    <property type="project" value="InterPro"/>
</dbReference>
<keyword evidence="12" id="KW-0282">Flagellum</keyword>
<dbReference type="GO" id="GO:0009288">
    <property type="term" value="C:bacterial-type flagellum"/>
    <property type="evidence" value="ECO:0007669"/>
    <property type="project" value="InterPro"/>
</dbReference>
<dbReference type="GO" id="GO:0006935">
    <property type="term" value="P:chemotaxis"/>
    <property type="evidence" value="ECO:0007669"/>
    <property type="project" value="UniProtKB-KW"/>
</dbReference>
<evidence type="ECO:0000256" key="5">
    <source>
        <dbReference type="ARBA" id="ARBA00022475"/>
    </source>
</evidence>
<evidence type="ECO:0000256" key="2">
    <source>
        <dbReference type="ARBA" id="ARBA00010004"/>
    </source>
</evidence>
<dbReference type="Pfam" id="PF02050">
    <property type="entry name" value="FliJ"/>
    <property type="match status" value="1"/>
</dbReference>
<keyword evidence="12" id="KW-0969">Cilium</keyword>
<keyword evidence="4" id="KW-0813">Transport</keyword>
<evidence type="ECO:0000256" key="11">
    <source>
        <dbReference type="SAM" id="Coils"/>
    </source>
</evidence>
<comment type="subcellular location">
    <subcellularLocation>
        <location evidence="1">Cell membrane</location>
        <topology evidence="1">Peripheral membrane protein</topology>
        <orientation evidence="1">Cytoplasmic side</orientation>
    </subcellularLocation>
</comment>
<evidence type="ECO:0000313" key="12">
    <source>
        <dbReference type="EMBL" id="RHW33305.1"/>
    </source>
</evidence>
<evidence type="ECO:0000256" key="8">
    <source>
        <dbReference type="ARBA" id="ARBA00022927"/>
    </source>
</evidence>
<evidence type="ECO:0000256" key="3">
    <source>
        <dbReference type="ARBA" id="ARBA00020392"/>
    </source>
</evidence>
<dbReference type="GO" id="GO:0005886">
    <property type="term" value="C:plasma membrane"/>
    <property type="evidence" value="ECO:0007669"/>
    <property type="project" value="UniProtKB-SubCell"/>
</dbReference>
<dbReference type="InterPro" id="IPR053716">
    <property type="entry name" value="Flag_assembly_chemotaxis_eff"/>
</dbReference>
<proteinExistence type="inferred from homology"/>
<dbReference type="RefSeq" id="WP_118923958.1">
    <property type="nucleotide sequence ID" value="NZ_QWEG01000017.1"/>
</dbReference>
<evidence type="ECO:0000256" key="1">
    <source>
        <dbReference type="ARBA" id="ARBA00004413"/>
    </source>
</evidence>
<evidence type="ECO:0000256" key="6">
    <source>
        <dbReference type="ARBA" id="ARBA00022500"/>
    </source>
</evidence>
<keyword evidence="10" id="KW-1006">Bacterial flagellum protein export</keyword>
<keyword evidence="13" id="KW-1185">Reference proteome</keyword>
<dbReference type="InterPro" id="IPR012823">
    <property type="entry name" value="Flagell_FliJ"/>
</dbReference>
<accession>A0A417YJV8</accession>
<protein>
    <recommendedName>
        <fullName evidence="3">Flagellar FliJ protein</fullName>
    </recommendedName>
</protein>
<keyword evidence="12" id="KW-0966">Cell projection</keyword>
<reference evidence="12 13" key="1">
    <citation type="journal article" date="2017" name="Int. J. Syst. Evol. Microbiol.">
        <title>Bacillus notoginsengisoli sp. nov., a novel bacterium isolated from the rhizosphere of Panax notoginseng.</title>
        <authorList>
            <person name="Zhang M.Y."/>
            <person name="Cheng J."/>
            <person name="Cai Y."/>
            <person name="Zhang T.Y."/>
            <person name="Wu Y.Y."/>
            <person name="Manikprabhu D."/>
            <person name="Li W.J."/>
            <person name="Zhang Y.X."/>
        </authorList>
    </citation>
    <scope>NUCLEOTIDE SEQUENCE [LARGE SCALE GENOMIC DNA]</scope>
    <source>
        <strain evidence="12 13">JCM 30743</strain>
    </source>
</reference>
<dbReference type="EMBL" id="QWEG01000017">
    <property type="protein sequence ID" value="RHW33305.1"/>
    <property type="molecule type" value="Genomic_DNA"/>
</dbReference>
<evidence type="ECO:0000256" key="4">
    <source>
        <dbReference type="ARBA" id="ARBA00022448"/>
    </source>
</evidence>
<evidence type="ECO:0000256" key="10">
    <source>
        <dbReference type="ARBA" id="ARBA00023225"/>
    </source>
</evidence>
<keyword evidence="9" id="KW-0472">Membrane</keyword>
<keyword evidence="8" id="KW-0653">Protein transport</keyword>
<dbReference type="GO" id="GO:0044781">
    <property type="term" value="P:bacterial-type flagellum organization"/>
    <property type="evidence" value="ECO:0007669"/>
    <property type="project" value="UniProtKB-KW"/>
</dbReference>
<evidence type="ECO:0000256" key="7">
    <source>
        <dbReference type="ARBA" id="ARBA00022795"/>
    </source>
</evidence>
<evidence type="ECO:0000256" key="9">
    <source>
        <dbReference type="ARBA" id="ARBA00023136"/>
    </source>
</evidence>
<comment type="caution">
    <text evidence="12">The sequence shown here is derived from an EMBL/GenBank/DDBJ whole genome shotgun (WGS) entry which is preliminary data.</text>
</comment>
<sequence>MTFQFAYENILSLKEKEKDLTLSEVGRLTIKKEGIQKELNSLRQNRLDCAAQWEQQNNVTFISHILQRNEYLGFLDKKIASFEKKLAEVDREIAVKKDELLSKQKEAKTWTSLREKSLNSYLEQQKKVEQDVLDEIASIRHFHQNAMI</sequence>
<gene>
    <name evidence="12" type="primary">fliJ</name>
    <name evidence="12" type="ORF">D1B31_20535</name>
</gene>
<keyword evidence="5" id="KW-1003">Cell membrane</keyword>
<organism evidence="12 13">
    <name type="scientific">Neobacillus notoginsengisoli</name>
    <dbReference type="NCBI Taxonomy" id="1578198"/>
    <lineage>
        <taxon>Bacteria</taxon>
        <taxon>Bacillati</taxon>
        <taxon>Bacillota</taxon>
        <taxon>Bacilli</taxon>
        <taxon>Bacillales</taxon>
        <taxon>Bacillaceae</taxon>
        <taxon>Neobacillus</taxon>
    </lineage>
</organism>